<dbReference type="PANTHER" id="PTHR12526:SF510">
    <property type="entry name" value="D-INOSITOL 3-PHOSPHATE GLYCOSYLTRANSFERASE"/>
    <property type="match status" value="1"/>
</dbReference>
<dbReference type="Pfam" id="PF13692">
    <property type="entry name" value="Glyco_trans_1_4"/>
    <property type="match status" value="1"/>
</dbReference>
<dbReference type="Proteomes" id="UP000464053">
    <property type="component" value="Chromosome"/>
</dbReference>
<keyword evidence="2 4" id="KW-0808">Transferase</keyword>
<keyword evidence="5" id="KW-1185">Reference proteome</keyword>
<dbReference type="OrthoDB" id="4611853at2"/>
<dbReference type="Gene3D" id="3.40.50.2000">
    <property type="entry name" value="Glycogen Phosphorylase B"/>
    <property type="match status" value="2"/>
</dbReference>
<organism evidence="4 5">
    <name type="scientific">Mixta intestinalis</name>
    <dbReference type="NCBI Taxonomy" id="1615494"/>
    <lineage>
        <taxon>Bacteria</taxon>
        <taxon>Pseudomonadati</taxon>
        <taxon>Pseudomonadota</taxon>
        <taxon>Gammaproteobacteria</taxon>
        <taxon>Enterobacterales</taxon>
        <taxon>Erwiniaceae</taxon>
        <taxon>Mixta</taxon>
    </lineage>
</organism>
<dbReference type="EMBL" id="CP028271">
    <property type="protein sequence ID" value="QHM71994.1"/>
    <property type="molecule type" value="Genomic_DNA"/>
</dbReference>
<dbReference type="GO" id="GO:0016757">
    <property type="term" value="F:glycosyltransferase activity"/>
    <property type="evidence" value="ECO:0007669"/>
    <property type="project" value="UniProtKB-KW"/>
</dbReference>
<proteinExistence type="predicted"/>
<sequence>MHQERAQNQGYIGYVLKRYPRFSETFVVNEILAHERSGLKIDIFALGPVEEAYFQDGIARVRAPVTRLADKQRSSEAYWTLWQQASQALPDFTTRMSVLYTYSVHEVAQALMLALAVRERGIRHLHAHFATRATTVARLAAKLSGISYSFTAHAKDIYFPYEKPTQIELKLRDALRAITVSDYNLDYLQSQSPMLAGKVTRIYNGLDLTQFTYLAPRQRPRHILAIGRLVPKKGFHVLIDALHILRARNEAFTCTLTGDGPLYPALAAHIQRLGLSDCVTLSGSRPQPEIKTAIQRSAMVVAPSVISEEGDRDGLPTVLLESMALGTPVVSTEVAGIPELVSDGGTGLCVAPDDPLALADAMQRLLNNPALQLSLALQARHRIEERFDIDRNSARMREIFACSGVNNAATPSLLA</sequence>
<reference evidence="4 5" key="1">
    <citation type="submission" date="2018-03" db="EMBL/GenBank/DDBJ databases">
        <title>Pantoea intestinalis SRCM103226 isolated form the mealworm.</title>
        <authorList>
            <person name="Jeong D.-Y."/>
            <person name="Kim J.W."/>
        </authorList>
    </citation>
    <scope>NUCLEOTIDE SEQUENCE [LARGE SCALE GENOMIC DNA]</scope>
    <source>
        <strain evidence="4 5">SRCM103226</strain>
    </source>
</reference>
<protein>
    <submittedName>
        <fullName evidence="4">Alpha-D-kanosaminyltransferase</fullName>
        <ecNumber evidence="4">2.4.1.301</ecNumber>
    </submittedName>
</protein>
<keyword evidence="1 4" id="KW-0328">Glycosyltransferase</keyword>
<dbReference type="AlphaFoldDB" id="A0A6P1Q170"/>
<evidence type="ECO:0000259" key="3">
    <source>
        <dbReference type="Pfam" id="PF13439"/>
    </source>
</evidence>
<dbReference type="Pfam" id="PF13439">
    <property type="entry name" value="Glyco_transf_4"/>
    <property type="match status" value="1"/>
</dbReference>
<dbReference type="SUPFAM" id="SSF53756">
    <property type="entry name" value="UDP-Glycosyltransferase/glycogen phosphorylase"/>
    <property type="match status" value="1"/>
</dbReference>
<feature type="domain" description="Glycosyltransferase subfamily 4-like N-terminal" evidence="3">
    <location>
        <begin position="98"/>
        <end position="209"/>
    </location>
</feature>
<evidence type="ECO:0000256" key="2">
    <source>
        <dbReference type="ARBA" id="ARBA00022679"/>
    </source>
</evidence>
<dbReference type="KEGG" id="mint:C7M51_02293"/>
<name>A0A6P1Q170_9GAMM</name>
<evidence type="ECO:0000313" key="4">
    <source>
        <dbReference type="EMBL" id="QHM71994.1"/>
    </source>
</evidence>
<accession>A0A6P1Q170</accession>
<gene>
    <name evidence="4" type="primary">kanE</name>
    <name evidence="4" type="ORF">C7M51_02293</name>
</gene>
<evidence type="ECO:0000313" key="5">
    <source>
        <dbReference type="Proteomes" id="UP000464053"/>
    </source>
</evidence>
<evidence type="ECO:0000256" key="1">
    <source>
        <dbReference type="ARBA" id="ARBA00022676"/>
    </source>
</evidence>
<dbReference type="RefSeq" id="WP_160621911.1">
    <property type="nucleotide sequence ID" value="NZ_CP028271.1"/>
</dbReference>
<dbReference type="PANTHER" id="PTHR12526">
    <property type="entry name" value="GLYCOSYLTRANSFERASE"/>
    <property type="match status" value="1"/>
</dbReference>
<dbReference type="InterPro" id="IPR028098">
    <property type="entry name" value="Glyco_trans_4-like_N"/>
</dbReference>
<dbReference type="EC" id="2.4.1.301" evidence="4"/>